<organism evidence="3 4">
    <name type="scientific">Steccherinum ochraceum</name>
    <dbReference type="NCBI Taxonomy" id="92696"/>
    <lineage>
        <taxon>Eukaryota</taxon>
        <taxon>Fungi</taxon>
        <taxon>Dikarya</taxon>
        <taxon>Basidiomycota</taxon>
        <taxon>Agaricomycotina</taxon>
        <taxon>Agaricomycetes</taxon>
        <taxon>Polyporales</taxon>
        <taxon>Steccherinaceae</taxon>
        <taxon>Steccherinum</taxon>
    </lineage>
</organism>
<feature type="compositionally biased region" description="Basic residues" evidence="2">
    <location>
        <begin position="535"/>
        <end position="554"/>
    </location>
</feature>
<evidence type="ECO:0000256" key="2">
    <source>
        <dbReference type="SAM" id="MobiDB-lite"/>
    </source>
</evidence>
<feature type="region of interest" description="Disordered" evidence="2">
    <location>
        <begin position="278"/>
        <end position="367"/>
    </location>
</feature>
<feature type="compositionally biased region" description="Low complexity" evidence="2">
    <location>
        <begin position="479"/>
        <end position="498"/>
    </location>
</feature>
<keyword evidence="4" id="KW-1185">Reference proteome</keyword>
<proteinExistence type="predicted"/>
<evidence type="ECO:0000256" key="1">
    <source>
        <dbReference type="SAM" id="Coils"/>
    </source>
</evidence>
<sequence length="678" mass="72085">MSGIDVLNPLQDLDQQTSAQDPAASLREAALRTLKSKRRKLNSHPTDLLSSFPERSGASSSANIQLDYGQAETSGGSLSAPSAAAAPPTQDSAAMDVDEEGQAKEEGEISDSETAPATPFQSPSKDLPTIPSPTFHPPEKTAPPRRAVASPVAPPLKPSAILIKTESLPVTITDSLSSSAMDSTSDYDRLPFDPAFGFVRPGLAMNQAQYDTVKELILEILGWGVPPDYLVKCGISREVVYYTFLDLKLKLPENVDTSDLPPLEELVARASAFMSRRTASPAIQHTARPQPTSHNRLQSPAPIDVPRTTLSPSAQPFVPVATGNNAKPDLLDMEQQRRQQLRARKVAQASRKAKHATSPDSTPQMHPEAAVFSQAEQSLSALPHVAVDDFLNSIEPAKVISREGSRAPVSRVGSLDEMEVDGPPGLSIASAPFPASAQAGGDLARFSTQQDIAILTTTGPTISTHAHRFSPTALQRTDTVASGSSSSSGSTTPPVGAPHIANPRRGAKRPVAADFADMDPGPSRAVNGHNGIPVHNHHHHHPHPHHHGHGKKKPAMFAAVSTKHRRMVIDLTDSEDDEDGADSGSKLRAGSHQPSQASVAPPPNAQNQLVEREREIQALKDRIARKQLEVRLKREAALASGRGTPLSGDITTVSSTVVTVKVEEEDTGAASSLSSEPE</sequence>
<feature type="coiled-coil region" evidence="1">
    <location>
        <begin position="609"/>
        <end position="636"/>
    </location>
</feature>
<feature type="compositionally biased region" description="Polar residues" evidence="2">
    <location>
        <begin position="278"/>
        <end position="298"/>
    </location>
</feature>
<feature type="region of interest" description="Disordered" evidence="2">
    <location>
        <begin position="463"/>
        <end position="554"/>
    </location>
</feature>
<evidence type="ECO:0000313" key="3">
    <source>
        <dbReference type="EMBL" id="TCD63243.1"/>
    </source>
</evidence>
<dbReference type="OrthoDB" id="3270652at2759"/>
<gene>
    <name evidence="3" type="ORF">EIP91_005799</name>
</gene>
<feature type="compositionally biased region" description="Low complexity" evidence="2">
    <location>
        <begin position="79"/>
        <end position="94"/>
    </location>
</feature>
<comment type="caution">
    <text evidence="3">The sequence shown here is derived from an EMBL/GenBank/DDBJ whole genome shotgun (WGS) entry which is preliminary data.</text>
</comment>
<dbReference type="AlphaFoldDB" id="A0A4R0R9H5"/>
<name>A0A4R0R9H5_9APHY</name>
<feature type="region of interest" description="Disordered" evidence="2">
    <location>
        <begin position="1"/>
        <end position="153"/>
    </location>
</feature>
<feature type="compositionally biased region" description="Polar residues" evidence="2">
    <location>
        <begin position="112"/>
        <end position="124"/>
    </location>
</feature>
<evidence type="ECO:0000313" key="4">
    <source>
        <dbReference type="Proteomes" id="UP000292702"/>
    </source>
</evidence>
<dbReference type="Proteomes" id="UP000292702">
    <property type="component" value="Unassembled WGS sequence"/>
</dbReference>
<keyword evidence="1" id="KW-0175">Coiled coil</keyword>
<protein>
    <submittedName>
        <fullName evidence="3">Uncharacterized protein</fullName>
    </submittedName>
</protein>
<feature type="compositionally biased region" description="Basic residues" evidence="2">
    <location>
        <begin position="339"/>
        <end position="355"/>
    </location>
</feature>
<feature type="compositionally biased region" description="Acidic residues" evidence="2">
    <location>
        <begin position="572"/>
        <end position="581"/>
    </location>
</feature>
<reference evidence="3 4" key="1">
    <citation type="submission" date="2018-11" db="EMBL/GenBank/DDBJ databases">
        <title>Genome assembly of Steccherinum ochraceum LE-BIN_3174, the white-rot fungus of the Steccherinaceae family (The Residual Polyporoid clade, Polyporales, Basidiomycota).</title>
        <authorList>
            <person name="Fedorova T.V."/>
            <person name="Glazunova O.A."/>
            <person name="Landesman E.O."/>
            <person name="Moiseenko K.V."/>
            <person name="Psurtseva N.V."/>
            <person name="Savinova O.S."/>
            <person name="Shakhova N.V."/>
            <person name="Tyazhelova T.V."/>
            <person name="Vasina D.V."/>
        </authorList>
    </citation>
    <scope>NUCLEOTIDE SEQUENCE [LARGE SCALE GENOMIC DNA]</scope>
    <source>
        <strain evidence="3 4">LE-BIN_3174</strain>
    </source>
</reference>
<dbReference type="EMBL" id="RWJN01000312">
    <property type="protein sequence ID" value="TCD63243.1"/>
    <property type="molecule type" value="Genomic_DNA"/>
</dbReference>
<accession>A0A4R0R9H5</accession>
<feature type="region of interest" description="Disordered" evidence="2">
    <location>
        <begin position="571"/>
        <end position="607"/>
    </location>
</feature>